<evidence type="ECO:0000256" key="6">
    <source>
        <dbReference type="ARBA" id="ARBA00022989"/>
    </source>
</evidence>
<dbReference type="SUPFAM" id="SSF103473">
    <property type="entry name" value="MFS general substrate transporter"/>
    <property type="match status" value="1"/>
</dbReference>
<dbReference type="PANTHER" id="PTHR42718:SF9">
    <property type="entry name" value="MAJOR FACILITATOR SUPERFAMILY MULTIDRUG TRANSPORTER MFSC"/>
    <property type="match status" value="1"/>
</dbReference>
<dbReference type="Gene3D" id="1.20.1720.10">
    <property type="entry name" value="Multidrug resistance protein D"/>
    <property type="match status" value="1"/>
</dbReference>
<dbReference type="CDD" id="cd17503">
    <property type="entry name" value="MFS_LmrB_MDR_like"/>
    <property type="match status" value="1"/>
</dbReference>
<feature type="transmembrane region" description="Helical" evidence="8">
    <location>
        <begin position="341"/>
        <end position="359"/>
    </location>
</feature>
<evidence type="ECO:0000256" key="5">
    <source>
        <dbReference type="ARBA" id="ARBA00022692"/>
    </source>
</evidence>
<feature type="transmembrane region" description="Helical" evidence="8">
    <location>
        <begin position="53"/>
        <end position="79"/>
    </location>
</feature>
<feature type="transmembrane region" description="Helical" evidence="8">
    <location>
        <begin position="310"/>
        <end position="329"/>
    </location>
</feature>
<dbReference type="RefSeq" id="WP_183631364.1">
    <property type="nucleotide sequence ID" value="NZ_BAABLE010000011.1"/>
</dbReference>
<dbReference type="GO" id="GO:0022857">
    <property type="term" value="F:transmembrane transporter activity"/>
    <property type="evidence" value="ECO:0007669"/>
    <property type="project" value="InterPro"/>
</dbReference>
<feature type="transmembrane region" description="Helical" evidence="8">
    <location>
        <begin position="172"/>
        <end position="194"/>
    </location>
</feature>
<evidence type="ECO:0000256" key="4">
    <source>
        <dbReference type="ARBA" id="ARBA00022475"/>
    </source>
</evidence>
<feature type="transmembrane region" description="Helical" evidence="8">
    <location>
        <begin position="277"/>
        <end position="298"/>
    </location>
</feature>
<accession>A0A840BDC9</accession>
<evidence type="ECO:0000256" key="8">
    <source>
        <dbReference type="SAM" id="Phobius"/>
    </source>
</evidence>
<evidence type="ECO:0000256" key="3">
    <source>
        <dbReference type="ARBA" id="ARBA00022448"/>
    </source>
</evidence>
<evidence type="ECO:0000256" key="7">
    <source>
        <dbReference type="ARBA" id="ARBA00023136"/>
    </source>
</evidence>
<feature type="domain" description="Major facilitator superfamily (MFS) profile" evidence="9">
    <location>
        <begin position="20"/>
        <end position="507"/>
    </location>
</feature>
<feature type="transmembrane region" description="Helical" evidence="8">
    <location>
        <begin position="484"/>
        <end position="502"/>
    </location>
</feature>
<feature type="transmembrane region" description="Helical" evidence="8">
    <location>
        <begin position="86"/>
        <end position="109"/>
    </location>
</feature>
<evidence type="ECO:0000313" key="11">
    <source>
        <dbReference type="Proteomes" id="UP000561045"/>
    </source>
</evidence>
<keyword evidence="5 8" id="KW-0812">Transmembrane</keyword>
<dbReference type="AlphaFoldDB" id="A0A840BDC9"/>
<keyword evidence="3" id="KW-0813">Transport</keyword>
<dbReference type="InterPro" id="IPR011701">
    <property type="entry name" value="MFS"/>
</dbReference>
<gene>
    <name evidence="10" type="ORF">GGR36_000403</name>
</gene>
<dbReference type="Gene3D" id="1.20.1250.20">
    <property type="entry name" value="MFS general substrate transporter like domains"/>
    <property type="match status" value="1"/>
</dbReference>
<keyword evidence="11" id="KW-1185">Reference proteome</keyword>
<feature type="transmembrane region" description="Helical" evidence="8">
    <location>
        <begin position="12"/>
        <end position="33"/>
    </location>
</feature>
<feature type="transmembrane region" description="Helical" evidence="8">
    <location>
        <begin position="206"/>
        <end position="225"/>
    </location>
</feature>
<feature type="transmembrane region" description="Helical" evidence="8">
    <location>
        <begin position="147"/>
        <end position="166"/>
    </location>
</feature>
<dbReference type="PROSITE" id="PS50850">
    <property type="entry name" value="MFS"/>
    <property type="match status" value="1"/>
</dbReference>
<dbReference type="Pfam" id="PF07690">
    <property type="entry name" value="MFS_1"/>
    <property type="match status" value="1"/>
</dbReference>
<dbReference type="InterPro" id="IPR020846">
    <property type="entry name" value="MFS_dom"/>
</dbReference>
<dbReference type="NCBIfam" id="TIGR00711">
    <property type="entry name" value="efflux_EmrB"/>
    <property type="match status" value="1"/>
</dbReference>
<dbReference type="Proteomes" id="UP000561045">
    <property type="component" value="Unassembled WGS sequence"/>
</dbReference>
<comment type="subcellular location">
    <subcellularLocation>
        <location evidence="1">Cell membrane</location>
        <topology evidence="1">Multi-pass membrane protein</topology>
    </subcellularLocation>
</comment>
<evidence type="ECO:0000256" key="1">
    <source>
        <dbReference type="ARBA" id="ARBA00004651"/>
    </source>
</evidence>
<dbReference type="InterPro" id="IPR036259">
    <property type="entry name" value="MFS_trans_sf"/>
</dbReference>
<sequence length="514" mass="55450">MSLDGRTESAPLSLGQLILATLALGLGSFMNILDLTIANVSVPTIAGDLGVSYTQATWVITSYAVSEAILLPMTGWLALRYGQVKMFVVATLLFTLTSLFCGLAVSFPMLVIARVAQGAFGAAMIPLSQTLMASIYPPNRRGMAMGLWAMTTILAPIVGPLAGGWITEHLSWHWVFLINLPFGLFVAGLSWHLMHKRETPRMKLPLDRVGLALLVIGVGALQVLLDRGNELDWFESPEIIALGVVSLVALSFLIVWELGEQHPLVDLRMFRHRNYSIGVVCITIGMVAYFGVVVVQPLWLQSEVGYTPLWAGKVIAFSGVFGVMLGPILGANIHRTDARRVVTFGMLVFAASSIWSARFTPDVDFWTLGIARLFIGLGISCFFLPLFTISLSGIAPKDMAAASGLQSFMRNIGSSFGTAVMVSLWDHRTTLHHAQLSENFNPGNAPADTYLAQWQSLIGDRGAALAQVDRVVTGQAHLMATNDLMLLAGAIMGTLIIVAWMAKPPFGARGASGH</sequence>
<feature type="transmembrane region" description="Helical" evidence="8">
    <location>
        <begin position="237"/>
        <end position="256"/>
    </location>
</feature>
<dbReference type="GO" id="GO:0005886">
    <property type="term" value="C:plasma membrane"/>
    <property type="evidence" value="ECO:0007669"/>
    <property type="project" value="UniProtKB-SubCell"/>
</dbReference>
<evidence type="ECO:0000313" key="10">
    <source>
        <dbReference type="EMBL" id="MBB4011095.1"/>
    </source>
</evidence>
<evidence type="ECO:0000256" key="2">
    <source>
        <dbReference type="ARBA" id="ARBA00008537"/>
    </source>
</evidence>
<keyword evidence="4" id="KW-1003">Cell membrane</keyword>
<keyword evidence="7 8" id="KW-0472">Membrane</keyword>
<dbReference type="InterPro" id="IPR004638">
    <property type="entry name" value="EmrB-like"/>
</dbReference>
<dbReference type="EMBL" id="JACIET010000001">
    <property type="protein sequence ID" value="MBB4011095.1"/>
    <property type="molecule type" value="Genomic_DNA"/>
</dbReference>
<organism evidence="10 11">
    <name type="scientific">Niveibacterium umoris</name>
    <dbReference type="NCBI Taxonomy" id="1193620"/>
    <lineage>
        <taxon>Bacteria</taxon>
        <taxon>Pseudomonadati</taxon>
        <taxon>Pseudomonadota</taxon>
        <taxon>Betaproteobacteria</taxon>
        <taxon>Rhodocyclales</taxon>
        <taxon>Rhodocyclaceae</taxon>
        <taxon>Niveibacterium</taxon>
    </lineage>
</organism>
<reference evidence="10 11" key="1">
    <citation type="submission" date="2020-08" db="EMBL/GenBank/DDBJ databases">
        <title>Genomic Encyclopedia of Type Strains, Phase IV (KMG-IV): sequencing the most valuable type-strain genomes for metagenomic binning, comparative biology and taxonomic classification.</title>
        <authorList>
            <person name="Goeker M."/>
        </authorList>
    </citation>
    <scope>NUCLEOTIDE SEQUENCE [LARGE SCALE GENOMIC DNA]</scope>
    <source>
        <strain evidence="10 11">DSM 106739</strain>
    </source>
</reference>
<evidence type="ECO:0000259" key="9">
    <source>
        <dbReference type="PROSITE" id="PS50850"/>
    </source>
</evidence>
<keyword evidence="6 8" id="KW-1133">Transmembrane helix</keyword>
<name>A0A840BDC9_9RHOO</name>
<protein>
    <submittedName>
        <fullName evidence="10">DHA2 family multidrug resistance protein</fullName>
    </submittedName>
</protein>
<feature type="transmembrane region" description="Helical" evidence="8">
    <location>
        <begin position="115"/>
        <end position="135"/>
    </location>
</feature>
<dbReference type="PANTHER" id="PTHR42718">
    <property type="entry name" value="MAJOR FACILITATOR SUPERFAMILY MULTIDRUG TRANSPORTER MFSC"/>
    <property type="match status" value="1"/>
</dbReference>
<feature type="transmembrane region" description="Helical" evidence="8">
    <location>
        <begin position="365"/>
        <end position="389"/>
    </location>
</feature>
<proteinExistence type="inferred from homology"/>
<dbReference type="PRINTS" id="PR01036">
    <property type="entry name" value="TCRTETB"/>
</dbReference>
<comment type="caution">
    <text evidence="10">The sequence shown here is derived from an EMBL/GenBank/DDBJ whole genome shotgun (WGS) entry which is preliminary data.</text>
</comment>
<comment type="similarity">
    <text evidence="2">Belongs to the major facilitator superfamily. EmrB family.</text>
</comment>